<dbReference type="PANTHER" id="PTHR35586:SF1">
    <property type="entry name" value="SLL1691 PROTEIN"/>
    <property type="match status" value="1"/>
</dbReference>
<proteinExistence type="predicted"/>
<dbReference type="AlphaFoldDB" id="A0A7W9W9S2"/>
<accession>A0A7W9W9S2</accession>
<evidence type="ECO:0000313" key="1">
    <source>
        <dbReference type="EMBL" id="MBB6053596.1"/>
    </source>
</evidence>
<sequence>MAGQKDQVFKELLKEFFPDFIELFYPQIAAQLDWSTLRFLDKETFTDFPRGEQHEADIVTEVKTHEGTPELILVHVEIESRRRPVSFPERMRDYYFLLRRRYSLPILPIVLYLSPGAGGLVVETVRESLFGLDILTFHYLAVGLPDLEAQDYEAKPNPLGAVLSAWMRSTETRKVVRWLRVLRRLVALPLNPAQQALAASVVELGLPLTKEEQMELQQQTDQEPEVSEMTTIFERWGLEKGLEQGLEQGLVQGREQGVQEGLKAAVLRLATLRFGSLSEPIQQRILGMTSDTELNGVLERVLTAPTPEGLFTN</sequence>
<dbReference type="Proteomes" id="UP000520814">
    <property type="component" value="Unassembled WGS sequence"/>
</dbReference>
<gene>
    <name evidence="1" type="ORF">HNQ39_005431</name>
</gene>
<comment type="caution">
    <text evidence="1">The sequence shown here is derived from an EMBL/GenBank/DDBJ whole genome shotgun (WGS) entry which is preliminary data.</text>
</comment>
<organism evidence="1 2">
    <name type="scientific">Armatimonas rosea</name>
    <dbReference type="NCBI Taxonomy" id="685828"/>
    <lineage>
        <taxon>Bacteria</taxon>
        <taxon>Bacillati</taxon>
        <taxon>Armatimonadota</taxon>
        <taxon>Armatimonadia</taxon>
        <taxon>Armatimonadales</taxon>
        <taxon>Armatimonadaceae</taxon>
        <taxon>Armatimonas</taxon>
    </lineage>
</organism>
<dbReference type="RefSeq" id="WP_184203686.1">
    <property type="nucleotide sequence ID" value="NZ_JACHGW010000007.1"/>
</dbReference>
<evidence type="ECO:0000313" key="2">
    <source>
        <dbReference type="Proteomes" id="UP000520814"/>
    </source>
</evidence>
<reference evidence="1 2" key="1">
    <citation type="submission" date="2020-08" db="EMBL/GenBank/DDBJ databases">
        <title>Genomic Encyclopedia of Type Strains, Phase IV (KMG-IV): sequencing the most valuable type-strain genomes for metagenomic binning, comparative biology and taxonomic classification.</title>
        <authorList>
            <person name="Goeker M."/>
        </authorList>
    </citation>
    <scope>NUCLEOTIDE SEQUENCE [LARGE SCALE GENOMIC DNA]</scope>
    <source>
        <strain evidence="1 2">DSM 23562</strain>
    </source>
</reference>
<dbReference type="EMBL" id="JACHGW010000007">
    <property type="protein sequence ID" value="MBB6053596.1"/>
    <property type="molecule type" value="Genomic_DNA"/>
</dbReference>
<name>A0A7W9W9S2_ARMRO</name>
<keyword evidence="2" id="KW-1185">Reference proteome</keyword>
<dbReference type="PANTHER" id="PTHR35586">
    <property type="entry name" value="SLL1691 PROTEIN"/>
    <property type="match status" value="1"/>
</dbReference>
<protein>
    <submittedName>
        <fullName evidence="1">Putative transposase YdaD</fullName>
    </submittedName>
</protein>